<organism evidence="1 2">
    <name type="scientific">Candidatus Scatousia excrementipullorum</name>
    <dbReference type="NCBI Taxonomy" id="2840936"/>
    <lineage>
        <taxon>Bacteria</taxon>
        <taxon>Candidatus Scatousia</taxon>
    </lineage>
</organism>
<dbReference type="EMBL" id="JADIND010000195">
    <property type="protein sequence ID" value="MBO8431437.1"/>
    <property type="molecule type" value="Genomic_DNA"/>
</dbReference>
<sequence length="210" mass="24355">MKVSAIRSYTPVSFAGNEKSKKANAARTAAGAAMIALATAMPAQEADAQIFYPYVPPTHYYYVPRPMTTMSVPNCFIDGDMQNFEYDKSMNQVFSEIDAKVDANRELSVNEVVKAERDNWHLYNYYPYNSTNMRNTARQFKLLSEVYNEKGSNPKTISYSEYKKIMNDYMDQQNVTSFFMLMDLLSRPRYRHCHPYMTPPPPPPHHHHRH</sequence>
<comment type="caution">
    <text evidence="1">The sequence shown here is derived from an EMBL/GenBank/DDBJ whole genome shotgun (WGS) entry which is preliminary data.</text>
</comment>
<reference evidence="1" key="2">
    <citation type="journal article" date="2021" name="PeerJ">
        <title>Extensive microbial diversity within the chicken gut microbiome revealed by metagenomics and culture.</title>
        <authorList>
            <person name="Gilroy R."/>
            <person name="Ravi A."/>
            <person name="Getino M."/>
            <person name="Pursley I."/>
            <person name="Horton D.L."/>
            <person name="Alikhan N.F."/>
            <person name="Baker D."/>
            <person name="Gharbi K."/>
            <person name="Hall N."/>
            <person name="Watson M."/>
            <person name="Adriaenssens E.M."/>
            <person name="Foster-Nyarko E."/>
            <person name="Jarju S."/>
            <person name="Secka A."/>
            <person name="Antonio M."/>
            <person name="Oren A."/>
            <person name="Chaudhuri R.R."/>
            <person name="La Ragione R."/>
            <person name="Hildebrand F."/>
            <person name="Pallen M.J."/>
        </authorList>
    </citation>
    <scope>NUCLEOTIDE SEQUENCE</scope>
    <source>
        <strain evidence="1">10192</strain>
    </source>
</reference>
<evidence type="ECO:0000313" key="1">
    <source>
        <dbReference type="EMBL" id="MBO8431437.1"/>
    </source>
</evidence>
<protein>
    <submittedName>
        <fullName evidence="1">Uncharacterized protein</fullName>
    </submittedName>
</protein>
<name>A0A9D9H0V5_9BACT</name>
<reference evidence="1" key="1">
    <citation type="submission" date="2020-10" db="EMBL/GenBank/DDBJ databases">
        <authorList>
            <person name="Gilroy R."/>
        </authorList>
    </citation>
    <scope>NUCLEOTIDE SEQUENCE</scope>
    <source>
        <strain evidence="1">10192</strain>
    </source>
</reference>
<dbReference type="Proteomes" id="UP000823632">
    <property type="component" value="Unassembled WGS sequence"/>
</dbReference>
<proteinExistence type="predicted"/>
<evidence type="ECO:0000313" key="2">
    <source>
        <dbReference type="Proteomes" id="UP000823632"/>
    </source>
</evidence>
<dbReference type="AlphaFoldDB" id="A0A9D9H0V5"/>
<accession>A0A9D9H0V5</accession>
<gene>
    <name evidence="1" type="ORF">IAC76_08630</name>
</gene>